<protein>
    <submittedName>
        <fullName evidence="2">Uncharacterized protein</fullName>
    </submittedName>
</protein>
<evidence type="ECO:0000313" key="3">
    <source>
        <dbReference type="Proteomes" id="UP000004245"/>
    </source>
</evidence>
<keyword evidence="3" id="KW-1185">Reference proteome</keyword>
<dbReference type="EMBL" id="ADNW02000001">
    <property type="protein sequence ID" value="EGD26264.1"/>
    <property type="molecule type" value="Genomic_DNA"/>
</dbReference>
<gene>
    <name evidence="2" type="ORF">HMPREF0724_10198</name>
</gene>
<dbReference type="AlphaFoldDB" id="E9SVD0"/>
<dbReference type="Proteomes" id="UP000004245">
    <property type="component" value="Unassembled WGS sequence"/>
</dbReference>
<comment type="caution">
    <text evidence="2">The sequence shown here is derived from an EMBL/GenBank/DDBJ whole genome shotgun (WGS) entry which is preliminary data.</text>
</comment>
<feature type="compositionally biased region" description="Basic residues" evidence="1">
    <location>
        <begin position="59"/>
        <end position="68"/>
    </location>
</feature>
<organism evidence="2 3">
    <name type="scientific">Prescottella equi ATCC 33707</name>
    <dbReference type="NCBI Taxonomy" id="525370"/>
    <lineage>
        <taxon>Bacteria</taxon>
        <taxon>Bacillati</taxon>
        <taxon>Actinomycetota</taxon>
        <taxon>Actinomycetes</taxon>
        <taxon>Mycobacteriales</taxon>
        <taxon>Nocardiaceae</taxon>
        <taxon>Prescottella</taxon>
    </lineage>
</organism>
<name>E9SVD0_RHOHA</name>
<feature type="region of interest" description="Disordered" evidence="1">
    <location>
        <begin position="59"/>
        <end position="101"/>
    </location>
</feature>
<accession>E9SVD0</accession>
<dbReference type="HOGENOM" id="CLU_2289450_0_0_11"/>
<proteinExistence type="predicted"/>
<evidence type="ECO:0000313" key="2">
    <source>
        <dbReference type="EMBL" id="EGD26264.1"/>
    </source>
</evidence>
<evidence type="ECO:0000256" key="1">
    <source>
        <dbReference type="SAM" id="MobiDB-lite"/>
    </source>
</evidence>
<reference evidence="2" key="1">
    <citation type="submission" date="2011-01" db="EMBL/GenBank/DDBJ databases">
        <authorList>
            <person name="Muzny D."/>
            <person name="Qin X."/>
            <person name="Buhay C."/>
            <person name="Dugan-Rocha S."/>
            <person name="Ding Y."/>
            <person name="Chen G."/>
            <person name="Hawes A."/>
            <person name="Holder M."/>
            <person name="Jhangiani S."/>
            <person name="Johnson A."/>
            <person name="Khan Z."/>
            <person name="Li Z."/>
            <person name="Liu W."/>
            <person name="Liu X."/>
            <person name="Perez L."/>
            <person name="Shen H."/>
            <person name="Wang Q."/>
            <person name="Watt J."/>
            <person name="Xi L."/>
            <person name="Xin Y."/>
            <person name="Zhou J."/>
            <person name="Deng J."/>
            <person name="Jiang H."/>
            <person name="Liu Y."/>
            <person name="Qu J."/>
            <person name="Song X.-Z."/>
            <person name="Zhang L."/>
            <person name="Villasana D."/>
            <person name="Johnson A."/>
            <person name="Liu J."/>
            <person name="Liyanage D."/>
            <person name="Lorensuhewa L."/>
            <person name="Robinson T."/>
            <person name="Song A."/>
            <person name="Song B.-B."/>
            <person name="Dinh H."/>
            <person name="Thornton R."/>
            <person name="Coyle M."/>
            <person name="Francisco L."/>
            <person name="Jackson L."/>
            <person name="Javaid M."/>
            <person name="Korchina V."/>
            <person name="Kovar C."/>
            <person name="Mata R."/>
            <person name="Mathew T."/>
            <person name="Ngo R."/>
            <person name="Nguyen L."/>
            <person name="Nguyen N."/>
            <person name="Okwuonu G."/>
            <person name="Ongeri F."/>
            <person name="Pham C."/>
            <person name="Simmons D."/>
            <person name="Wilczek-Boney K."/>
            <person name="Hale W."/>
            <person name="Jakkamsetti A."/>
            <person name="Pham P."/>
            <person name="Ruth R."/>
            <person name="San Lucas F."/>
            <person name="Warren J."/>
            <person name="Zhang J."/>
            <person name="Zhao Z."/>
            <person name="Zhou C."/>
            <person name="Zhu D."/>
            <person name="Lee S."/>
            <person name="Bess C."/>
            <person name="Blankenburg K."/>
            <person name="Forbes L."/>
            <person name="Fu Q."/>
            <person name="Gubbala S."/>
            <person name="Hirani K."/>
            <person name="Jayaseelan J.C."/>
            <person name="Lara F."/>
            <person name="Munidasa M."/>
            <person name="Palculict T."/>
            <person name="Patil S."/>
            <person name="Pu L.-L."/>
            <person name="Saada N."/>
            <person name="Tang L."/>
            <person name="Weissenberger G."/>
            <person name="Zhu Y."/>
            <person name="Hemphill L."/>
            <person name="Shang Y."/>
            <person name="Youmans B."/>
            <person name="Ayvaz T."/>
            <person name="Ross M."/>
            <person name="Santibanez J."/>
            <person name="Aqrawi P."/>
            <person name="Gross S."/>
            <person name="Joshi V."/>
            <person name="Fowler G."/>
            <person name="Nazareth L."/>
            <person name="Reid J."/>
            <person name="Worley K."/>
            <person name="Petrosino J."/>
            <person name="Highlander S."/>
            <person name="Gibbs R."/>
        </authorList>
    </citation>
    <scope>NUCLEOTIDE SEQUENCE [LARGE SCALE GENOMIC DNA]</scope>
    <source>
        <strain evidence="2">ATCC 33707</strain>
    </source>
</reference>
<feature type="compositionally biased region" description="Low complexity" evidence="1">
    <location>
        <begin position="69"/>
        <end position="89"/>
    </location>
</feature>
<sequence length="101" mass="11019">MQRPSEHPGAGFPFGRASRAVLCTRHSWPILGPPPAAIHHRTALARSNYIRTECAVRCRSRTRARPPTRRTVGGRVLPYSSVSSPGPSGTCDRPRSPPPAR</sequence>